<dbReference type="Gene3D" id="3.40.50.1820">
    <property type="entry name" value="alpha/beta hydrolase"/>
    <property type="match status" value="1"/>
</dbReference>
<proteinExistence type="inferred from homology"/>
<name>A0A2A1KEQ5_STAHA</name>
<dbReference type="STRING" id="1283.ShL2_00501"/>
<organism evidence="5 6">
    <name type="scientific">Staphylococcus haemolyticus</name>
    <dbReference type="NCBI Taxonomy" id="1283"/>
    <lineage>
        <taxon>Bacteria</taxon>
        <taxon>Bacillati</taxon>
        <taxon>Bacillota</taxon>
        <taxon>Bacilli</taxon>
        <taxon>Bacillales</taxon>
        <taxon>Staphylococcaceae</taxon>
        <taxon>Staphylococcus</taxon>
    </lineage>
</organism>
<dbReference type="SUPFAM" id="SSF53474">
    <property type="entry name" value="alpha/beta-Hydrolases"/>
    <property type="match status" value="1"/>
</dbReference>
<dbReference type="PROSITE" id="PS00122">
    <property type="entry name" value="CARBOXYLESTERASE_B_1"/>
    <property type="match status" value="1"/>
</dbReference>
<dbReference type="InterPro" id="IPR002018">
    <property type="entry name" value="CarbesteraseB"/>
</dbReference>
<dbReference type="RefSeq" id="WP_011274927.1">
    <property type="nucleotide sequence ID" value="NZ_CAWLDE010000018.1"/>
</dbReference>
<dbReference type="OMA" id="WLTVNVW"/>
<accession>A0A2A1KEQ5</accession>
<dbReference type="InterPro" id="IPR029058">
    <property type="entry name" value="AB_hydrolase_fold"/>
</dbReference>
<dbReference type="EMBL" id="PGWX01000357">
    <property type="protein sequence ID" value="PPJ73102.1"/>
    <property type="molecule type" value="Genomic_DNA"/>
</dbReference>
<dbReference type="AlphaFoldDB" id="A0A2A1KEQ5"/>
<evidence type="ECO:0000256" key="1">
    <source>
        <dbReference type="ARBA" id="ARBA00005964"/>
    </source>
</evidence>
<comment type="caution">
    <text evidence="5">The sequence shown here is derived from an EMBL/GenBank/DDBJ whole genome shotgun (WGS) entry which is preliminary data.</text>
</comment>
<dbReference type="PANTHER" id="PTHR45237">
    <property type="entry name" value="POSSIBLE PARA-NITROBENZYL ESTERASE"/>
    <property type="match status" value="1"/>
</dbReference>
<evidence type="ECO:0000259" key="4">
    <source>
        <dbReference type="Pfam" id="PF00135"/>
    </source>
</evidence>
<evidence type="ECO:0000313" key="5">
    <source>
        <dbReference type="EMBL" id="PPJ73102.1"/>
    </source>
</evidence>
<evidence type="ECO:0000256" key="3">
    <source>
        <dbReference type="RuleBase" id="RU361235"/>
    </source>
</evidence>
<keyword evidence="2 3" id="KW-0378">Hydrolase</keyword>
<sequence length="449" mass="51989">MVIINTKYGSFEGLTHKNLDLFLGIPYAYPPIGHRRFKHASPIYSYDTLVDATQFRAIPPQPFNKLETFFSTTKQKFQPNEDCLHLNIWRQSTGKAKKPVIIYFYGGGFINGHGSAELYTPEHIVEQYDVIVITFNYRLGALGFLDWSYFNAHYDKNNGLSDQIAVLKWVAHFIKYFGGDPDNVTLWGQSAGSMSIQALMQQPQLDHYYHQVMLLSGILQLDSAKTGMMKAQHFDDLMQQHFSGKSINDLDDQAILQLMAYDAEARGKSKGLELIYQPIKDSKMCRPLTEFNKPIVLSYTKDEGDCYIRNESRKLSPQRFVDVMKLNHIHVDFSHVQTGKQQAHVVTELYFKQPTFTLLQQMSNNSYRWLLRFDWARPEHVHFASAYHILDLVFWFGKMDILQGHSIKLSNNEFELSKRMISDLVHYARTGTMPYEPYSINNLEPHVNK</sequence>
<dbReference type="PANTHER" id="PTHR45237:SF2">
    <property type="entry name" value="POSSIBLE PARA-NITROBENZYL ESTERASE"/>
    <property type="match status" value="1"/>
</dbReference>
<dbReference type="InterPro" id="IPR019826">
    <property type="entry name" value="Carboxylesterase_B_AS"/>
</dbReference>
<comment type="similarity">
    <text evidence="1 3">Belongs to the type-B carboxylesterase/lipase family.</text>
</comment>
<evidence type="ECO:0000313" key="6">
    <source>
        <dbReference type="Proteomes" id="UP000238153"/>
    </source>
</evidence>
<gene>
    <name evidence="5" type="ORF">CV019_09895</name>
</gene>
<protein>
    <recommendedName>
        <fullName evidence="3">Carboxylic ester hydrolase</fullName>
        <ecNumber evidence="3">3.1.1.-</ecNumber>
    </recommendedName>
</protein>
<dbReference type="EC" id="3.1.1.-" evidence="3"/>
<reference evidence="5 6" key="1">
    <citation type="submission" date="2017-11" db="EMBL/GenBank/DDBJ databases">
        <authorList>
            <person name="Founou R.C."/>
            <person name="Founou L."/>
            <person name="Allam M."/>
            <person name="Ismail A."/>
            <person name="Essack S.Y."/>
        </authorList>
    </citation>
    <scope>NUCLEOTIDE SEQUENCE [LARGE SCALE GENOMIC DNA]</scope>
    <source>
        <strain evidence="5 6">G811N2B1</strain>
    </source>
</reference>
<dbReference type="GO" id="GO:0016787">
    <property type="term" value="F:hydrolase activity"/>
    <property type="evidence" value="ECO:0007669"/>
    <property type="project" value="UniProtKB-KW"/>
</dbReference>
<dbReference type="Pfam" id="PF00135">
    <property type="entry name" value="COesterase"/>
    <property type="match status" value="1"/>
</dbReference>
<evidence type="ECO:0000256" key="2">
    <source>
        <dbReference type="ARBA" id="ARBA00022801"/>
    </source>
</evidence>
<dbReference type="Proteomes" id="UP000238153">
    <property type="component" value="Unassembled WGS sequence"/>
</dbReference>
<feature type="domain" description="Carboxylesterase type B" evidence="4">
    <location>
        <begin position="3"/>
        <end position="432"/>
    </location>
</feature>